<keyword evidence="4" id="KW-0997">Cell inner membrane</keyword>
<evidence type="ECO:0000256" key="8">
    <source>
        <dbReference type="ARBA" id="ARBA00023136"/>
    </source>
</evidence>
<feature type="transmembrane region" description="Helical" evidence="9">
    <location>
        <begin position="39"/>
        <end position="63"/>
    </location>
</feature>
<feature type="transmembrane region" description="Helical" evidence="9">
    <location>
        <begin position="218"/>
        <end position="240"/>
    </location>
</feature>
<dbReference type="PROSITE" id="PS51257">
    <property type="entry name" value="PROKAR_LIPOPROTEIN"/>
    <property type="match status" value="1"/>
</dbReference>
<dbReference type="GO" id="GO:0005886">
    <property type="term" value="C:plasma membrane"/>
    <property type="evidence" value="ECO:0007669"/>
    <property type="project" value="UniProtKB-SubCell"/>
</dbReference>
<reference evidence="10 11" key="2">
    <citation type="journal article" date="2011" name="Mol. Biol. Evol.">
        <title>Unity in variety--the pan-genome of the Chlamydiae.</title>
        <authorList>
            <person name="Collingro A."/>
            <person name="Tischler P."/>
            <person name="Weinmaier T."/>
            <person name="Penz T."/>
            <person name="Heinz E."/>
            <person name="Brunham R.C."/>
            <person name="Read T.D."/>
            <person name="Bavoil P.M."/>
            <person name="Sachse K."/>
            <person name="Kahane S."/>
            <person name="Friedman M.G."/>
            <person name="Rattei T."/>
            <person name="Myers G.S."/>
            <person name="Horn M."/>
        </authorList>
    </citation>
    <scope>NUCLEOTIDE SEQUENCE [LARGE SCALE GENOMIC DNA]</scope>
    <source>
        <strain evidence="11">ATCC VR-1471 / Z</strain>
    </source>
</reference>
<dbReference type="AlphaFoldDB" id="F8L4C4"/>
<evidence type="ECO:0000256" key="7">
    <source>
        <dbReference type="ARBA" id="ARBA00022989"/>
    </source>
</evidence>
<sequence>MKKHGSILGGTLLITGSCIGAGMLGLPILTGLAGFLPTFIMFVIAWLFMTTTALLMIETLGWFDKPVNLISMVGHTLGPIGKLLCWFLYLFLFYALLVAYMSASGNHVSSFSHYTLSLKFPDWGGTLFFVILFGWLVYLGTRPVDHLNRFLMVGKIGAYLLLIFLGIRYIAPRLLLYFEPKYALVSFPILIISFGFHNMIPSLFHYMGGDRKRVRQAIWYGSIFAFVIYLIWEIIVLGILPIGEIQSSFQADIDGAQALHNYLGSTWIGYAAQVLAFFAILTSFLAQSLSLVHFLRDGFKLHKKKREHLGMCALALLPPLFFSVAFPKIFFQALNFAGGICAVVLFGIFPALMAWIGRYQKKHLLEDRVRGGKPLLLGVLLVACFIFFYQLTQMLGF</sequence>
<evidence type="ECO:0000313" key="11">
    <source>
        <dbReference type="Proteomes" id="UP000000496"/>
    </source>
</evidence>
<evidence type="ECO:0000256" key="3">
    <source>
        <dbReference type="ARBA" id="ARBA00022475"/>
    </source>
</evidence>
<dbReference type="PANTHER" id="PTHR32195">
    <property type="entry name" value="OS07G0662800 PROTEIN"/>
    <property type="match status" value="1"/>
</dbReference>
<keyword evidence="8 9" id="KW-0472">Membrane</keyword>
<keyword evidence="2" id="KW-0813">Transport</keyword>
<evidence type="ECO:0000256" key="1">
    <source>
        <dbReference type="ARBA" id="ARBA00004429"/>
    </source>
</evidence>
<feature type="transmembrane region" description="Helical" evidence="9">
    <location>
        <begin position="375"/>
        <end position="392"/>
    </location>
</feature>
<feature type="transmembrane region" description="Helical" evidence="9">
    <location>
        <begin position="12"/>
        <end position="33"/>
    </location>
</feature>
<dbReference type="HOGENOM" id="CLU_038102_1_0_0"/>
<feature type="transmembrane region" description="Helical" evidence="9">
    <location>
        <begin position="336"/>
        <end position="355"/>
    </location>
</feature>
<accession>F8L4C4</accession>
<keyword evidence="6" id="KW-0029">Amino-acid transport</keyword>
<dbReference type="PIRSF" id="PIRSF006060">
    <property type="entry name" value="AA_transporter"/>
    <property type="match status" value="1"/>
</dbReference>
<gene>
    <name evidence="10" type="primary">tyrP_1</name>
    <name evidence="10" type="ordered locus">SNE_A22980</name>
</gene>
<dbReference type="OrthoDB" id="18749at2"/>
<dbReference type="InterPro" id="IPR013059">
    <property type="entry name" value="Trp_tyr_transpt"/>
</dbReference>
<dbReference type="GO" id="GO:0003333">
    <property type="term" value="P:amino acid transmembrane transport"/>
    <property type="evidence" value="ECO:0007669"/>
    <property type="project" value="InterPro"/>
</dbReference>
<dbReference type="eggNOG" id="COG0814">
    <property type="taxonomic scope" value="Bacteria"/>
</dbReference>
<dbReference type="RefSeq" id="WP_013944641.1">
    <property type="nucleotide sequence ID" value="NC_015713.1"/>
</dbReference>
<feature type="transmembrane region" description="Helical" evidence="9">
    <location>
        <begin position="123"/>
        <end position="140"/>
    </location>
</feature>
<evidence type="ECO:0000256" key="5">
    <source>
        <dbReference type="ARBA" id="ARBA00022692"/>
    </source>
</evidence>
<keyword evidence="11" id="KW-1185">Reference proteome</keyword>
<dbReference type="Gene3D" id="1.20.1740.10">
    <property type="entry name" value="Amino acid/polyamine transporter I"/>
    <property type="match status" value="1"/>
</dbReference>
<feature type="transmembrane region" description="Helical" evidence="9">
    <location>
        <begin position="152"/>
        <end position="171"/>
    </location>
</feature>
<reference key="1">
    <citation type="journal article" date="2011" name="Mol. Biol. Evol.">
        <title>Unity in variety -- the pan-genome of the Chlamydiae.</title>
        <authorList>
            <person name="Collingro A."/>
            <person name="Tischler P."/>
            <person name="Weinmaier T."/>
            <person name="Penz T."/>
            <person name="Heinz E."/>
            <person name="Brunham R.C."/>
            <person name="Read T.D."/>
            <person name="Bavoil P.M."/>
            <person name="Sachse K."/>
            <person name="Kahane S."/>
            <person name="Friedman M.G."/>
            <person name="Rattei T."/>
            <person name="Myers G.S.A."/>
            <person name="Horn M."/>
        </authorList>
    </citation>
    <scope>NUCLEOTIDE SEQUENCE</scope>
    <source>
        <strain>Z</strain>
    </source>
</reference>
<dbReference type="STRING" id="331113.SNE_A22980"/>
<keyword evidence="7 9" id="KW-1133">Transmembrane helix</keyword>
<evidence type="ECO:0000256" key="9">
    <source>
        <dbReference type="SAM" id="Phobius"/>
    </source>
</evidence>
<keyword evidence="5 9" id="KW-0812">Transmembrane</keyword>
<dbReference type="Pfam" id="PF03222">
    <property type="entry name" value="Trp_Tyr_perm"/>
    <property type="match status" value="1"/>
</dbReference>
<proteinExistence type="predicted"/>
<feature type="transmembrane region" description="Helical" evidence="9">
    <location>
        <begin position="183"/>
        <end position="206"/>
    </location>
</feature>
<evidence type="ECO:0000256" key="2">
    <source>
        <dbReference type="ARBA" id="ARBA00022448"/>
    </source>
</evidence>
<dbReference type="EMBL" id="FR872582">
    <property type="protein sequence ID" value="CCB90175.1"/>
    <property type="molecule type" value="Genomic_DNA"/>
</dbReference>
<feature type="transmembrane region" description="Helical" evidence="9">
    <location>
        <begin position="309"/>
        <end position="330"/>
    </location>
</feature>
<feature type="transmembrane region" description="Helical" evidence="9">
    <location>
        <begin position="267"/>
        <end position="289"/>
    </location>
</feature>
<organism evidence="10 11">
    <name type="scientific">Simkania negevensis (strain ATCC VR-1471 / DSM 27360 / Z)</name>
    <dbReference type="NCBI Taxonomy" id="331113"/>
    <lineage>
        <taxon>Bacteria</taxon>
        <taxon>Pseudomonadati</taxon>
        <taxon>Chlamydiota</taxon>
        <taxon>Chlamydiia</taxon>
        <taxon>Parachlamydiales</taxon>
        <taxon>Simkaniaceae</taxon>
        <taxon>Simkania</taxon>
    </lineage>
</organism>
<protein>
    <submittedName>
        <fullName evidence="10">Putative tyrosine/tryptophan transport protein</fullName>
    </submittedName>
</protein>
<dbReference type="InterPro" id="IPR018227">
    <property type="entry name" value="Amino_acid_transport_2"/>
</dbReference>
<keyword evidence="3" id="KW-1003">Cell membrane</keyword>
<evidence type="ECO:0000313" key="10">
    <source>
        <dbReference type="EMBL" id="CCB90175.1"/>
    </source>
</evidence>
<feature type="transmembrane region" description="Helical" evidence="9">
    <location>
        <begin position="83"/>
        <end position="103"/>
    </location>
</feature>
<evidence type="ECO:0000256" key="6">
    <source>
        <dbReference type="ARBA" id="ARBA00022970"/>
    </source>
</evidence>
<dbReference type="GO" id="GO:0015173">
    <property type="term" value="F:aromatic amino acid transmembrane transporter activity"/>
    <property type="evidence" value="ECO:0007669"/>
    <property type="project" value="InterPro"/>
</dbReference>
<dbReference type="PRINTS" id="PR00166">
    <property type="entry name" value="AROAAPRMEASE"/>
</dbReference>
<dbReference type="KEGG" id="sng:SNE_A22980"/>
<dbReference type="Proteomes" id="UP000000496">
    <property type="component" value="Chromosome gsn.131"/>
</dbReference>
<evidence type="ECO:0000256" key="4">
    <source>
        <dbReference type="ARBA" id="ARBA00022519"/>
    </source>
</evidence>
<name>F8L4C4_SIMNZ</name>
<dbReference type="PANTHER" id="PTHR32195:SF26">
    <property type="entry name" value="TRYPTOPHAN OR TYROSINE TRANSPORTER PROTEIN"/>
    <property type="match status" value="1"/>
</dbReference>
<comment type="subcellular location">
    <subcellularLocation>
        <location evidence="1">Cell inner membrane</location>
        <topology evidence="1">Multi-pass membrane protein</topology>
    </subcellularLocation>
</comment>